<sequence length="138" mass="16293">MKSCKRWCFFSFRQGLVRSHIERELHHRSEESNECTFLYDNSNLRCMIDDKHLLLLDDSNVIIVRSRMLWNVVFHTLNVKSFFRVAKPIAKMARWRHGTSVQQNNRVSKKSMTPGITSSSFYFYLMGAYLWQGASSHP</sequence>
<dbReference type="AlphaFoldDB" id="A0A1I7WNF8"/>
<evidence type="ECO:0000313" key="2">
    <source>
        <dbReference type="WBParaSite" id="Hba_06676"/>
    </source>
</evidence>
<keyword evidence="1" id="KW-1185">Reference proteome</keyword>
<organism evidence="1 2">
    <name type="scientific">Heterorhabditis bacteriophora</name>
    <name type="common">Entomopathogenic nematode worm</name>
    <dbReference type="NCBI Taxonomy" id="37862"/>
    <lineage>
        <taxon>Eukaryota</taxon>
        <taxon>Metazoa</taxon>
        <taxon>Ecdysozoa</taxon>
        <taxon>Nematoda</taxon>
        <taxon>Chromadorea</taxon>
        <taxon>Rhabditida</taxon>
        <taxon>Rhabditina</taxon>
        <taxon>Rhabditomorpha</taxon>
        <taxon>Strongyloidea</taxon>
        <taxon>Heterorhabditidae</taxon>
        <taxon>Heterorhabditis</taxon>
    </lineage>
</organism>
<dbReference type="Proteomes" id="UP000095283">
    <property type="component" value="Unplaced"/>
</dbReference>
<evidence type="ECO:0000313" key="1">
    <source>
        <dbReference type="Proteomes" id="UP000095283"/>
    </source>
</evidence>
<proteinExistence type="predicted"/>
<reference evidence="2" key="1">
    <citation type="submission" date="2016-11" db="UniProtKB">
        <authorList>
            <consortium name="WormBaseParasite"/>
        </authorList>
    </citation>
    <scope>IDENTIFICATION</scope>
</reference>
<protein>
    <submittedName>
        <fullName evidence="2">Uncharacterized protein</fullName>
    </submittedName>
</protein>
<name>A0A1I7WNF8_HETBA</name>
<dbReference type="WBParaSite" id="Hba_06676">
    <property type="protein sequence ID" value="Hba_06676"/>
    <property type="gene ID" value="Hba_06676"/>
</dbReference>
<accession>A0A1I7WNF8</accession>